<dbReference type="InterPro" id="IPR038725">
    <property type="entry name" value="YdaG_split_barrel_FMN-bd"/>
</dbReference>
<reference evidence="2 3" key="1">
    <citation type="submission" date="2019-11" db="EMBL/GenBank/DDBJ databases">
        <title>Novel species isolated from a subtropical stream in China.</title>
        <authorList>
            <person name="Lu H."/>
        </authorList>
    </citation>
    <scope>NUCLEOTIDE SEQUENCE [LARGE SCALE GENOMIC DNA]</scope>
    <source>
        <strain evidence="2 3">FT80W</strain>
    </source>
</reference>
<dbReference type="InterPro" id="IPR052917">
    <property type="entry name" value="Stress-Dev_Protein"/>
</dbReference>
<protein>
    <submittedName>
        <fullName evidence="2">General stress protein</fullName>
    </submittedName>
</protein>
<dbReference type="RefSeq" id="WP_154373776.1">
    <property type="nucleotide sequence ID" value="NZ_WKJK01000002.1"/>
</dbReference>
<dbReference type="Proteomes" id="UP000433309">
    <property type="component" value="Unassembled WGS sequence"/>
</dbReference>
<dbReference type="Gene3D" id="2.30.110.10">
    <property type="entry name" value="Electron Transport, Fmn-binding Protein, Chain A"/>
    <property type="match status" value="2"/>
</dbReference>
<gene>
    <name evidence="2" type="ORF">GJ699_05235</name>
</gene>
<dbReference type="PANTHER" id="PTHR34818">
    <property type="entry name" value="PROTEIN BLI-3"/>
    <property type="match status" value="1"/>
</dbReference>
<evidence type="ECO:0000313" key="2">
    <source>
        <dbReference type="EMBL" id="MRW89379.1"/>
    </source>
</evidence>
<evidence type="ECO:0000313" key="3">
    <source>
        <dbReference type="Proteomes" id="UP000433309"/>
    </source>
</evidence>
<evidence type="ECO:0000259" key="1">
    <source>
        <dbReference type="Pfam" id="PF16242"/>
    </source>
</evidence>
<dbReference type="SUPFAM" id="SSF50475">
    <property type="entry name" value="FMN-binding split barrel"/>
    <property type="match status" value="1"/>
</dbReference>
<comment type="caution">
    <text evidence="2">The sequence shown here is derived from an EMBL/GenBank/DDBJ whole genome shotgun (WGS) entry which is preliminary data.</text>
</comment>
<dbReference type="Pfam" id="PF16242">
    <property type="entry name" value="Pyrid_ox_like"/>
    <property type="match status" value="1"/>
</dbReference>
<sequence length="144" mass="16195">MPLYSQDQINAIAARIKDVRFGMFTTLGDDYVPSSRPLAAQRIDNEGNLWFLVSDEAPFVEDVRQHPDVNVSFANPEQQIYLSLTGLAYLVRDSPHPTMLRVKIQTAEYWDASTSKMQQLVLLARSALSGRAPVEMGRHTTICL</sequence>
<accession>A0A6I2KZE1</accession>
<dbReference type="PANTHER" id="PTHR34818:SF1">
    <property type="entry name" value="PROTEIN BLI-3"/>
    <property type="match status" value="1"/>
</dbReference>
<proteinExistence type="predicted"/>
<name>A0A6I2KZE1_9BURK</name>
<dbReference type="EMBL" id="WKJK01000002">
    <property type="protein sequence ID" value="MRW89379.1"/>
    <property type="molecule type" value="Genomic_DNA"/>
</dbReference>
<dbReference type="AlphaFoldDB" id="A0A6I2KZE1"/>
<feature type="domain" description="General stress protein FMN-binding split barrel" evidence="1">
    <location>
        <begin position="7"/>
        <end position="94"/>
    </location>
</feature>
<organism evidence="2 3">
    <name type="scientific">Duganella guangzhouensis</name>
    <dbReference type="NCBI Taxonomy" id="2666084"/>
    <lineage>
        <taxon>Bacteria</taxon>
        <taxon>Pseudomonadati</taxon>
        <taxon>Pseudomonadota</taxon>
        <taxon>Betaproteobacteria</taxon>
        <taxon>Burkholderiales</taxon>
        <taxon>Oxalobacteraceae</taxon>
        <taxon>Telluria group</taxon>
        <taxon>Duganella</taxon>
    </lineage>
</organism>
<dbReference type="InterPro" id="IPR012349">
    <property type="entry name" value="Split_barrel_FMN-bd"/>
</dbReference>
<keyword evidence="3" id="KW-1185">Reference proteome</keyword>